<evidence type="ECO:0000313" key="2">
    <source>
        <dbReference type="Proteomes" id="UP000563524"/>
    </source>
</evidence>
<dbReference type="InterPro" id="IPR051135">
    <property type="entry name" value="Gal/GlcNAc/GalNAc_ST"/>
</dbReference>
<accession>A0A840I131</accession>
<dbReference type="AlphaFoldDB" id="A0A840I131"/>
<protein>
    <submittedName>
        <fullName evidence="1">LPS sulfotransferase NodH</fullName>
    </submittedName>
</protein>
<organism evidence="1 2">
    <name type="scientific">Parvularcula dongshanensis</name>
    <dbReference type="NCBI Taxonomy" id="1173995"/>
    <lineage>
        <taxon>Bacteria</taxon>
        <taxon>Pseudomonadati</taxon>
        <taxon>Pseudomonadota</taxon>
        <taxon>Alphaproteobacteria</taxon>
        <taxon>Parvularculales</taxon>
        <taxon>Parvularculaceae</taxon>
        <taxon>Parvularcula</taxon>
    </lineage>
</organism>
<dbReference type="SUPFAM" id="SSF52540">
    <property type="entry name" value="P-loop containing nucleoside triphosphate hydrolases"/>
    <property type="match status" value="1"/>
</dbReference>
<proteinExistence type="predicted"/>
<reference evidence="1 2" key="1">
    <citation type="submission" date="2020-08" db="EMBL/GenBank/DDBJ databases">
        <title>Genomic Encyclopedia of Type Strains, Phase IV (KMG-IV): sequencing the most valuable type-strain genomes for metagenomic binning, comparative biology and taxonomic classification.</title>
        <authorList>
            <person name="Goeker M."/>
        </authorList>
    </citation>
    <scope>NUCLEOTIDE SEQUENCE [LARGE SCALE GENOMIC DNA]</scope>
    <source>
        <strain evidence="1 2">DSM 102850</strain>
    </source>
</reference>
<keyword evidence="2" id="KW-1185">Reference proteome</keyword>
<comment type="caution">
    <text evidence="1">The sequence shown here is derived from an EMBL/GenBank/DDBJ whole genome shotgun (WGS) entry which is preliminary data.</text>
</comment>
<dbReference type="GO" id="GO:0006790">
    <property type="term" value="P:sulfur compound metabolic process"/>
    <property type="evidence" value="ECO:0007669"/>
    <property type="project" value="TreeGrafter"/>
</dbReference>
<name>A0A840I131_9PROT</name>
<dbReference type="Gene3D" id="3.40.50.300">
    <property type="entry name" value="P-loop containing nucleotide triphosphate hydrolases"/>
    <property type="match status" value="1"/>
</dbReference>
<dbReference type="EMBL" id="JACHOB010000001">
    <property type="protein sequence ID" value="MBB4658055.1"/>
    <property type="molecule type" value="Genomic_DNA"/>
</dbReference>
<sequence>MADTRGALDDRDAAAGAQTDPLASPVFVLGMGRSGTTLLARLLSGTAALDLMPEERHFFAMAERHPSNANGTLDVGAFWRDYTRSVRFADAGVDASACYARAVAADDVTLTGLFRAMLAEHADRTGAARVGEKTTDDAAHVDTLLGAFPDARFILVERDPRAAIASQLKAPWNDVFVRHADGTPSPGGRLGKVARYAMIWRQFSKLAEAKAGAPYLTVLRYEDLVAREAETMERVWRFLGEDGIPPARDDAAYNEDVVELGNPKWNRWRTQHFEKSQGAVNEASLAKWRKQLTKLEVAVIEGVCGASLAASGYERTTSAAQRAAGRLVAQAIDRFGLFLNPVREDDMKFER</sequence>
<dbReference type="PANTHER" id="PTHR10704:SF44">
    <property type="entry name" value="LD35051P-RELATED"/>
    <property type="match status" value="1"/>
</dbReference>
<dbReference type="RefSeq" id="WP_183815610.1">
    <property type="nucleotide sequence ID" value="NZ_JACHOB010000001.1"/>
</dbReference>
<gene>
    <name evidence="1" type="ORF">GGQ59_000555</name>
</gene>
<dbReference type="GO" id="GO:0001517">
    <property type="term" value="F:N-acetylglucosamine 6-O-sulfotransferase activity"/>
    <property type="evidence" value="ECO:0007669"/>
    <property type="project" value="TreeGrafter"/>
</dbReference>
<evidence type="ECO:0000313" key="1">
    <source>
        <dbReference type="EMBL" id="MBB4658055.1"/>
    </source>
</evidence>
<dbReference type="InterPro" id="IPR027417">
    <property type="entry name" value="P-loop_NTPase"/>
</dbReference>
<dbReference type="Pfam" id="PF13469">
    <property type="entry name" value="Sulfotransfer_3"/>
    <property type="match status" value="1"/>
</dbReference>
<dbReference type="Proteomes" id="UP000563524">
    <property type="component" value="Unassembled WGS sequence"/>
</dbReference>
<dbReference type="PANTHER" id="PTHR10704">
    <property type="entry name" value="CARBOHYDRATE SULFOTRANSFERASE"/>
    <property type="match status" value="1"/>
</dbReference>
<keyword evidence="1" id="KW-0808">Transferase</keyword>
<dbReference type="GO" id="GO:0006044">
    <property type="term" value="P:N-acetylglucosamine metabolic process"/>
    <property type="evidence" value="ECO:0007669"/>
    <property type="project" value="TreeGrafter"/>
</dbReference>